<reference evidence="3 4" key="1">
    <citation type="journal article" date="2016" name="Nat. Commun.">
        <title>Thousands of microbial genomes shed light on interconnected biogeochemical processes in an aquifer system.</title>
        <authorList>
            <person name="Anantharaman K."/>
            <person name="Brown C.T."/>
            <person name="Hug L.A."/>
            <person name="Sharon I."/>
            <person name="Castelle C.J."/>
            <person name="Probst A.J."/>
            <person name="Thomas B.C."/>
            <person name="Singh A."/>
            <person name="Wilkins M.J."/>
            <person name="Karaoz U."/>
            <person name="Brodie E.L."/>
            <person name="Williams K.H."/>
            <person name="Hubbard S.S."/>
            <person name="Banfield J.F."/>
        </authorList>
    </citation>
    <scope>NUCLEOTIDE SEQUENCE [LARGE SCALE GENOMIC DNA]</scope>
</reference>
<gene>
    <name evidence="3" type="ORF">A3D04_03910</name>
</gene>
<organism evidence="3 4">
    <name type="scientific">Candidatus Curtissbacteria bacterium RIFCSPHIGHO2_02_FULL_40_16b</name>
    <dbReference type="NCBI Taxonomy" id="1797714"/>
    <lineage>
        <taxon>Bacteria</taxon>
        <taxon>Candidatus Curtissiibacteriota</taxon>
    </lineage>
</organism>
<keyword evidence="2" id="KW-0812">Transmembrane</keyword>
<feature type="transmembrane region" description="Helical" evidence="2">
    <location>
        <begin position="39"/>
        <end position="59"/>
    </location>
</feature>
<protein>
    <submittedName>
        <fullName evidence="3">Uncharacterized protein</fullName>
    </submittedName>
</protein>
<dbReference type="STRING" id="1797714.A3D04_03910"/>
<dbReference type="EMBL" id="MFBD01000005">
    <property type="protein sequence ID" value="OGD89357.1"/>
    <property type="molecule type" value="Genomic_DNA"/>
</dbReference>
<evidence type="ECO:0000256" key="2">
    <source>
        <dbReference type="SAM" id="Phobius"/>
    </source>
</evidence>
<feature type="region of interest" description="Disordered" evidence="1">
    <location>
        <begin position="1"/>
        <end position="29"/>
    </location>
</feature>
<keyword evidence="2" id="KW-1133">Transmembrane helix</keyword>
<name>A0A1F5GC08_9BACT</name>
<evidence type="ECO:0000313" key="3">
    <source>
        <dbReference type="EMBL" id="OGD89357.1"/>
    </source>
</evidence>
<proteinExistence type="predicted"/>
<evidence type="ECO:0000256" key="1">
    <source>
        <dbReference type="SAM" id="MobiDB-lite"/>
    </source>
</evidence>
<comment type="caution">
    <text evidence="3">The sequence shown here is derived from an EMBL/GenBank/DDBJ whole genome shotgun (WGS) entry which is preliminary data.</text>
</comment>
<dbReference type="AlphaFoldDB" id="A0A1F5GC08"/>
<dbReference type="Proteomes" id="UP000177369">
    <property type="component" value="Unassembled WGS sequence"/>
</dbReference>
<accession>A0A1F5GC08</accession>
<keyword evidence="2" id="KW-0472">Membrane</keyword>
<sequence length="166" mass="18076">MEAQSSNQNQTQQQSKPQTSGSGTQPIEPIKSGKPLAKLLPFLLFIVIIGAGIVTGLVLSSINKAQSQSGDILSEEDLSPEIKQNFSQTFKDEAEGIVEKNEDFDEYAQGPWKLIRSGGESQAAYLTSSVMDLDEFVGKKVKVYGETFGSDQVSWLMDVGKVEVIE</sequence>
<feature type="compositionally biased region" description="Low complexity" evidence="1">
    <location>
        <begin position="1"/>
        <end position="25"/>
    </location>
</feature>
<evidence type="ECO:0000313" key="4">
    <source>
        <dbReference type="Proteomes" id="UP000177369"/>
    </source>
</evidence>